<name>A0ABP8L9E0_9MICO</name>
<evidence type="ECO:0000313" key="5">
    <source>
        <dbReference type="Proteomes" id="UP001500622"/>
    </source>
</evidence>
<dbReference type="Gene3D" id="3.30.9.10">
    <property type="entry name" value="D-Amino Acid Oxidase, subunit A, domain 2"/>
    <property type="match status" value="1"/>
</dbReference>
<protein>
    <submittedName>
        <fullName evidence="4">4-hydroxybenzoate 3-monooxygenase</fullName>
    </submittedName>
</protein>
<dbReference type="InterPro" id="IPR002938">
    <property type="entry name" value="FAD-bd"/>
</dbReference>
<keyword evidence="1" id="KW-0285">Flavoprotein</keyword>
<dbReference type="SUPFAM" id="SSF54373">
    <property type="entry name" value="FAD-linked reductases, C-terminal domain"/>
    <property type="match status" value="1"/>
</dbReference>
<evidence type="ECO:0000259" key="3">
    <source>
        <dbReference type="Pfam" id="PF01494"/>
    </source>
</evidence>
<dbReference type="PRINTS" id="PR00420">
    <property type="entry name" value="RNGMNOXGNASE"/>
</dbReference>
<dbReference type="InterPro" id="IPR036188">
    <property type="entry name" value="FAD/NAD-bd_sf"/>
</dbReference>
<accession>A0ABP8L9E0</accession>
<proteinExistence type="predicted"/>
<sequence length="402" mass="44187">MMAGSEKATSSGLATSTERTRVVILGAGPAGLLLSHLLHRAGVESVVVEARDREYVQARVRAGVVEHGTADILREAGVGDRLDREGLPHGGIELRFDGEGHRIPMSDLTGRHITVYGQQKVVHDLTEQRLADGGDVRFACGPARIHDVDTAEPSVTYTLDGEEHRVVADFVVGCDGAHGSGRTAMGPAMSALEKEYPFAWLGILAHASPRVDELVYASHERGFALYSMRSTEMTRLYLQVPSSDRLEDWPDDRIWEELSVRFSLGGEPWSPTRGEIFERSLAPLHSFVAEPMQRGRLFLAGDAAHIVPPTGAKGMNLAIRDVALLAPAMAKQLTDGDESDLRTYSERALQDVWRAEYFSWWMTTMLHRFEGTAFDRRVQTAQLRSVVSSRAHSTALAEAYVG</sequence>
<reference evidence="5" key="1">
    <citation type="journal article" date="2019" name="Int. J. Syst. Evol. Microbiol.">
        <title>The Global Catalogue of Microorganisms (GCM) 10K type strain sequencing project: providing services to taxonomists for standard genome sequencing and annotation.</title>
        <authorList>
            <consortium name="The Broad Institute Genomics Platform"/>
            <consortium name="The Broad Institute Genome Sequencing Center for Infectious Disease"/>
            <person name="Wu L."/>
            <person name="Ma J."/>
        </authorList>
    </citation>
    <scope>NUCLEOTIDE SEQUENCE [LARGE SCALE GENOMIC DNA]</scope>
    <source>
        <strain evidence="5">JCM 17810</strain>
    </source>
</reference>
<dbReference type="InterPro" id="IPR050641">
    <property type="entry name" value="RIFMO-like"/>
</dbReference>
<dbReference type="Pfam" id="PF01494">
    <property type="entry name" value="FAD_binding_3"/>
    <property type="match status" value="1"/>
</dbReference>
<evidence type="ECO:0000313" key="4">
    <source>
        <dbReference type="EMBL" id="GAA4425317.1"/>
    </source>
</evidence>
<dbReference type="PANTHER" id="PTHR43004:SF3">
    <property type="entry name" value="P-HYDROXYBENZOATE HYDROXYLASE"/>
    <property type="match status" value="1"/>
</dbReference>
<dbReference type="Proteomes" id="UP001500622">
    <property type="component" value="Unassembled WGS sequence"/>
</dbReference>
<evidence type="ECO:0000256" key="2">
    <source>
        <dbReference type="ARBA" id="ARBA00022827"/>
    </source>
</evidence>
<organism evidence="4 5">
    <name type="scientific">Georgenia halophila</name>
    <dbReference type="NCBI Taxonomy" id="620889"/>
    <lineage>
        <taxon>Bacteria</taxon>
        <taxon>Bacillati</taxon>
        <taxon>Actinomycetota</taxon>
        <taxon>Actinomycetes</taxon>
        <taxon>Micrococcales</taxon>
        <taxon>Bogoriellaceae</taxon>
        <taxon>Georgenia</taxon>
    </lineage>
</organism>
<dbReference type="SUPFAM" id="SSF51905">
    <property type="entry name" value="FAD/NAD(P)-binding domain"/>
    <property type="match status" value="1"/>
</dbReference>
<dbReference type="Gene3D" id="3.50.50.60">
    <property type="entry name" value="FAD/NAD(P)-binding domain"/>
    <property type="match status" value="1"/>
</dbReference>
<dbReference type="PANTHER" id="PTHR43004">
    <property type="entry name" value="TRK SYSTEM POTASSIUM UPTAKE PROTEIN"/>
    <property type="match status" value="1"/>
</dbReference>
<dbReference type="NCBIfam" id="NF006091">
    <property type="entry name" value="PRK08243.1"/>
    <property type="match status" value="1"/>
</dbReference>
<feature type="domain" description="FAD-binding" evidence="3">
    <location>
        <begin position="19"/>
        <end position="357"/>
    </location>
</feature>
<evidence type="ECO:0000256" key="1">
    <source>
        <dbReference type="ARBA" id="ARBA00022630"/>
    </source>
</evidence>
<comment type="caution">
    <text evidence="4">The sequence shown here is derived from an EMBL/GenBank/DDBJ whole genome shotgun (WGS) entry which is preliminary data.</text>
</comment>
<keyword evidence="5" id="KW-1185">Reference proteome</keyword>
<keyword evidence="2" id="KW-0274">FAD</keyword>
<gene>
    <name evidence="4" type="ORF">GCM10023169_22890</name>
</gene>
<dbReference type="RefSeq" id="WP_345216389.1">
    <property type="nucleotide sequence ID" value="NZ_BAABGN010000009.1"/>
</dbReference>
<dbReference type="EMBL" id="BAABGN010000009">
    <property type="protein sequence ID" value="GAA4425317.1"/>
    <property type="molecule type" value="Genomic_DNA"/>
</dbReference>